<dbReference type="AlphaFoldDB" id="A0A0B7BDC5"/>
<accession>A0A0B7BDC5</accession>
<dbReference type="EMBL" id="HACG01044017">
    <property type="protein sequence ID" value="CEK90882.1"/>
    <property type="molecule type" value="Transcribed_RNA"/>
</dbReference>
<feature type="non-terminal residue" evidence="1">
    <location>
        <position position="1"/>
    </location>
</feature>
<name>A0A0B7BDC5_9EUPU</name>
<sequence>KFRTTAGVAEFCFQDELFDDDMLRGETPDRGFLASSHIRVVANHTLQQPPV</sequence>
<protein>
    <submittedName>
        <fullName evidence="1">Uncharacterized protein</fullName>
    </submittedName>
</protein>
<gene>
    <name evidence="1" type="primary">ORF179643</name>
</gene>
<organism evidence="1">
    <name type="scientific">Arion vulgaris</name>
    <dbReference type="NCBI Taxonomy" id="1028688"/>
    <lineage>
        <taxon>Eukaryota</taxon>
        <taxon>Metazoa</taxon>
        <taxon>Spiralia</taxon>
        <taxon>Lophotrochozoa</taxon>
        <taxon>Mollusca</taxon>
        <taxon>Gastropoda</taxon>
        <taxon>Heterobranchia</taxon>
        <taxon>Euthyneura</taxon>
        <taxon>Panpulmonata</taxon>
        <taxon>Eupulmonata</taxon>
        <taxon>Stylommatophora</taxon>
        <taxon>Helicina</taxon>
        <taxon>Arionoidea</taxon>
        <taxon>Arionidae</taxon>
        <taxon>Arion</taxon>
    </lineage>
</organism>
<evidence type="ECO:0000313" key="1">
    <source>
        <dbReference type="EMBL" id="CEK90882.1"/>
    </source>
</evidence>
<reference evidence="1" key="1">
    <citation type="submission" date="2014-12" db="EMBL/GenBank/DDBJ databases">
        <title>Insight into the proteome of Arion vulgaris.</title>
        <authorList>
            <person name="Aradska J."/>
            <person name="Bulat T."/>
            <person name="Smidak R."/>
            <person name="Sarate P."/>
            <person name="Gangsoo J."/>
            <person name="Sialana F."/>
            <person name="Bilban M."/>
            <person name="Lubec G."/>
        </authorList>
    </citation>
    <scope>NUCLEOTIDE SEQUENCE</scope>
    <source>
        <tissue evidence="1">Skin</tissue>
    </source>
</reference>
<proteinExistence type="predicted"/>